<dbReference type="EMBL" id="CP012159">
    <property type="protein sequence ID" value="AKT42823.1"/>
    <property type="molecule type" value="Genomic_DNA"/>
</dbReference>
<feature type="signal peptide" evidence="2">
    <location>
        <begin position="1"/>
        <end position="27"/>
    </location>
</feature>
<dbReference type="PANTHER" id="PTHR36194">
    <property type="entry name" value="S-LAYER-LIKE PROTEIN"/>
    <property type="match status" value="1"/>
</dbReference>
<keyword evidence="1" id="KW-0472">Membrane</keyword>
<reference evidence="4 5" key="1">
    <citation type="submission" date="2015-07" db="EMBL/GenBank/DDBJ databases">
        <title>Genome analysis of myxobacterium Chondromyces crocatus Cm c5 reveals a high potential for natural compound synthesis and the genetic basis for the loss of fruiting body formation.</title>
        <authorList>
            <person name="Zaburannyi N."/>
            <person name="Bunk B."/>
            <person name="Maier J."/>
            <person name="Overmann J."/>
            <person name="Mueller R."/>
        </authorList>
    </citation>
    <scope>NUCLEOTIDE SEQUENCE [LARGE SCALE GENOMIC DNA]</scope>
    <source>
        <strain evidence="4 5">Cm c5</strain>
    </source>
</reference>
<keyword evidence="1" id="KW-1133">Transmembrane helix</keyword>
<dbReference type="Pfam" id="PF08308">
    <property type="entry name" value="PEGA"/>
    <property type="match status" value="2"/>
</dbReference>
<dbReference type="PANTHER" id="PTHR36194:SF1">
    <property type="entry name" value="S-LAYER-LIKE PROTEIN"/>
    <property type="match status" value="1"/>
</dbReference>
<evidence type="ECO:0000313" key="4">
    <source>
        <dbReference type="EMBL" id="AKT42823.1"/>
    </source>
</evidence>
<dbReference type="OrthoDB" id="5495069at2"/>
<name>A0A0K1EQC4_CHOCO</name>
<evidence type="ECO:0000259" key="3">
    <source>
        <dbReference type="Pfam" id="PF08308"/>
    </source>
</evidence>
<evidence type="ECO:0000313" key="5">
    <source>
        <dbReference type="Proteomes" id="UP000067626"/>
    </source>
</evidence>
<gene>
    <name evidence="4" type="ORF">CMC5_070510</name>
</gene>
<dbReference type="STRING" id="52.CMC5_070510"/>
<evidence type="ECO:0000256" key="1">
    <source>
        <dbReference type="SAM" id="Phobius"/>
    </source>
</evidence>
<dbReference type="InterPro" id="IPR011990">
    <property type="entry name" value="TPR-like_helical_dom_sf"/>
</dbReference>
<feature type="domain" description="PEGA" evidence="3">
    <location>
        <begin position="195"/>
        <end position="253"/>
    </location>
</feature>
<protein>
    <recommendedName>
        <fullName evidence="3">PEGA domain-containing protein</fullName>
    </recommendedName>
</protein>
<accession>A0A0K1EQC4</accession>
<dbReference type="RefSeq" id="WP_050434387.1">
    <property type="nucleotide sequence ID" value="NZ_CP012159.1"/>
</dbReference>
<feature type="domain" description="PEGA" evidence="3">
    <location>
        <begin position="122"/>
        <end position="183"/>
    </location>
</feature>
<dbReference type="PATRIC" id="fig|52.7.peg.7736"/>
<dbReference type="InterPro" id="IPR013229">
    <property type="entry name" value="PEGA"/>
</dbReference>
<dbReference type="KEGG" id="ccro:CMC5_070510"/>
<keyword evidence="5" id="KW-1185">Reference proteome</keyword>
<organism evidence="4 5">
    <name type="scientific">Chondromyces crocatus</name>
    <dbReference type="NCBI Taxonomy" id="52"/>
    <lineage>
        <taxon>Bacteria</taxon>
        <taxon>Pseudomonadati</taxon>
        <taxon>Myxococcota</taxon>
        <taxon>Polyangia</taxon>
        <taxon>Polyangiales</taxon>
        <taxon>Polyangiaceae</taxon>
        <taxon>Chondromyces</taxon>
    </lineage>
</organism>
<dbReference type="Proteomes" id="UP000067626">
    <property type="component" value="Chromosome"/>
</dbReference>
<feature type="chain" id="PRO_5005459798" description="PEGA domain-containing protein" evidence="2">
    <location>
        <begin position="28"/>
        <end position="307"/>
    </location>
</feature>
<dbReference type="AlphaFoldDB" id="A0A0K1EQC4"/>
<sequence>MRSTGLRLTSLLLSASLLLGAVPVVHAQSGTKSQAPQLKQAGDEHMRNKQYEDALASYDAAYAASSDPVLHYNRGRALQFLARYPDALDALRRFQSEAPAATRARVPGLQDLIAEVRAKVAIVRVDCAVSGARVLIAKREIGTTPLAAPISLNAGTATVEILADGYHPFEQELELRGDEALNVVEAKLTRKTTVGTLVVRSHVPGARVTVDGRGVGAVPVEASLQAGRHALVVSADGHDETKTQVVIVAGERREFMVDPVKRPPIYAKWWFWTAVGVVAAGAVVTYVAVTTESAPPSGSFSPGVVRF</sequence>
<keyword evidence="1" id="KW-0812">Transmembrane</keyword>
<keyword evidence="2" id="KW-0732">Signal</keyword>
<feature type="transmembrane region" description="Helical" evidence="1">
    <location>
        <begin position="269"/>
        <end position="289"/>
    </location>
</feature>
<dbReference type="Gene3D" id="1.25.40.10">
    <property type="entry name" value="Tetratricopeptide repeat domain"/>
    <property type="match status" value="1"/>
</dbReference>
<proteinExistence type="predicted"/>
<dbReference type="SUPFAM" id="SSF48452">
    <property type="entry name" value="TPR-like"/>
    <property type="match status" value="1"/>
</dbReference>
<evidence type="ECO:0000256" key="2">
    <source>
        <dbReference type="SAM" id="SignalP"/>
    </source>
</evidence>